<dbReference type="RefSeq" id="WP_111633788.1">
    <property type="nucleotide sequence ID" value="NZ_QLLR01000009.1"/>
</dbReference>
<dbReference type="OrthoDB" id="9812571at2"/>
<dbReference type="AlphaFoldDB" id="A0A327SU46"/>
<reference evidence="5 6" key="1">
    <citation type="submission" date="2018-06" db="EMBL/GenBank/DDBJ databases">
        <title>Genomic Encyclopedia of Archaeal and Bacterial Type Strains, Phase II (KMG-II): from individual species to whole genera.</title>
        <authorList>
            <person name="Goeker M."/>
        </authorList>
    </citation>
    <scope>NUCLEOTIDE SEQUENCE [LARGE SCALE GENOMIC DNA]</scope>
    <source>
        <strain evidence="5 6">DSM 14825</strain>
    </source>
</reference>
<dbReference type="EMBL" id="QLLR01000009">
    <property type="protein sequence ID" value="RAJ31043.1"/>
    <property type="molecule type" value="Genomic_DNA"/>
</dbReference>
<accession>A0A327SU46</accession>
<organism evidence="5 6">
    <name type="scientific">Pedobacter cryoconitis</name>
    <dbReference type="NCBI Taxonomy" id="188932"/>
    <lineage>
        <taxon>Bacteria</taxon>
        <taxon>Pseudomonadati</taxon>
        <taxon>Bacteroidota</taxon>
        <taxon>Sphingobacteriia</taxon>
        <taxon>Sphingobacteriales</taxon>
        <taxon>Sphingobacteriaceae</taxon>
        <taxon>Pedobacter</taxon>
    </lineage>
</organism>
<protein>
    <submittedName>
        <fullName evidence="5">Acetyltransferase-like isoleucine patch superfamily enzyme</fullName>
    </submittedName>
</protein>
<evidence type="ECO:0000256" key="2">
    <source>
        <dbReference type="ARBA" id="ARBA00022679"/>
    </source>
</evidence>
<dbReference type="Proteomes" id="UP000249754">
    <property type="component" value="Unassembled WGS sequence"/>
</dbReference>
<dbReference type="Gene3D" id="2.160.10.10">
    <property type="entry name" value="Hexapeptide repeat proteins"/>
    <property type="match status" value="1"/>
</dbReference>
<dbReference type="InterPro" id="IPR018357">
    <property type="entry name" value="Hexapep_transf_CS"/>
</dbReference>
<dbReference type="InterPro" id="IPR051159">
    <property type="entry name" value="Hexapeptide_acetyltransf"/>
</dbReference>
<dbReference type="CDD" id="cd03357">
    <property type="entry name" value="LbH_MAT_GAT"/>
    <property type="match status" value="1"/>
</dbReference>
<evidence type="ECO:0000256" key="3">
    <source>
        <dbReference type="ARBA" id="ARBA00022737"/>
    </source>
</evidence>
<evidence type="ECO:0000256" key="1">
    <source>
        <dbReference type="ARBA" id="ARBA00007274"/>
    </source>
</evidence>
<comment type="similarity">
    <text evidence="1">Belongs to the transferase hexapeptide repeat family.</text>
</comment>
<sequence>MILAVEKERIFERLRSGEPIRLDDPEYYKISEVVNQTMKLSQQLNTAADINSIRDLLSEIIGVRIDESTTIFAPFYTNFGRFTSIGKNVFINHACSFLDMGGITLEDGVLIGPRVNLVTENHPLDPADRRALITKPIIIKKNAWIGAGATILPGVTIGNNAVVAAGSVVSKDVPANVVVGGVPAKTIKSIFSEDTSKKARSVSRITI</sequence>
<dbReference type="GO" id="GO:0008374">
    <property type="term" value="F:O-acyltransferase activity"/>
    <property type="evidence" value="ECO:0007669"/>
    <property type="project" value="TreeGrafter"/>
</dbReference>
<gene>
    <name evidence="5" type="ORF">LY11_02272</name>
</gene>
<evidence type="ECO:0000256" key="4">
    <source>
        <dbReference type="ARBA" id="ARBA00023315"/>
    </source>
</evidence>
<dbReference type="InterPro" id="IPR011004">
    <property type="entry name" value="Trimer_LpxA-like_sf"/>
</dbReference>
<keyword evidence="3" id="KW-0677">Repeat</keyword>
<dbReference type="PANTHER" id="PTHR23416">
    <property type="entry name" value="SIALIC ACID SYNTHASE-RELATED"/>
    <property type="match status" value="1"/>
</dbReference>
<dbReference type="SUPFAM" id="SSF51161">
    <property type="entry name" value="Trimeric LpxA-like enzymes"/>
    <property type="match status" value="1"/>
</dbReference>
<keyword evidence="4" id="KW-0012">Acyltransferase</keyword>
<dbReference type="InterPro" id="IPR001451">
    <property type="entry name" value="Hexapep"/>
</dbReference>
<proteinExistence type="inferred from homology"/>
<dbReference type="PANTHER" id="PTHR23416:SF23">
    <property type="entry name" value="ACETYLTRANSFERASE C18B11.09C-RELATED"/>
    <property type="match status" value="1"/>
</dbReference>
<keyword evidence="2 5" id="KW-0808">Transferase</keyword>
<dbReference type="Pfam" id="PF00132">
    <property type="entry name" value="Hexapep"/>
    <property type="match status" value="1"/>
</dbReference>
<comment type="caution">
    <text evidence="5">The sequence shown here is derived from an EMBL/GenBank/DDBJ whole genome shotgun (WGS) entry which is preliminary data.</text>
</comment>
<dbReference type="PROSITE" id="PS00101">
    <property type="entry name" value="HEXAPEP_TRANSFERASES"/>
    <property type="match status" value="1"/>
</dbReference>
<evidence type="ECO:0000313" key="6">
    <source>
        <dbReference type="Proteomes" id="UP000249754"/>
    </source>
</evidence>
<evidence type="ECO:0000313" key="5">
    <source>
        <dbReference type="EMBL" id="RAJ31043.1"/>
    </source>
</evidence>
<name>A0A327SU46_9SPHI</name>